<organism evidence="2 3">
    <name type="scientific">Candidatus Protochlamydia naegleriophila</name>
    <dbReference type="NCBI Taxonomy" id="389348"/>
    <lineage>
        <taxon>Bacteria</taxon>
        <taxon>Pseudomonadati</taxon>
        <taxon>Chlamydiota</taxon>
        <taxon>Chlamydiia</taxon>
        <taxon>Parachlamydiales</taxon>
        <taxon>Parachlamydiaceae</taxon>
        <taxon>Candidatus Protochlamydia</taxon>
    </lineage>
</organism>
<dbReference type="Pfam" id="PF13475">
    <property type="entry name" value="DUF4116"/>
    <property type="match status" value="6"/>
</dbReference>
<sequence length="587" mass="66226">MTEIDQVSELYVYRPSHLNQLAVKREVESKSGFEIEVSSRKRQKSVKNSEGFHYLPKEILYEIFSYIGWNGQDALHYALAGRQYYQIAMSHPLMRMGHTISRLKDSGDYATTQQACFEGVLIPRECALGQSEVEKLHQIDPQGVGFNRLLHSATDFTGLGPVLQELFKALTWYPELTMNSVHDQKVKAYAQTVHALFTKLFEVTTLDDETLSGFDWKGVPRLAIDYQRALSIRDVLESKTPPQFDGWESNEAYFHFCLESNGLLLEKASAAIQDNEKFVLKAVRQNGKALQFASERLRNNKEIVLAAVKNDGMALPHASLECRADRDIVWEAALMHPTAIYYADHAITGDISFALALLKHRKEIFTFISPQLREDPAFILRALSINGLVLGYLNEENRKERDLVLAAVAQNGLALEYADDDLKADPKIVQTALKQNALAAEYMAERFEKIKQVALFAVSEKGIALEFFESFQDDYEVVVKAVEQDGLALEHASDRLRGIFSFAYRAVRQNGLALKHVEELGDNEMFIVVQEAVKQNGLALEFAADLQDNEEIVKWAILQNPQAFRFASERLRARGDLAAIAALKVQA</sequence>
<dbReference type="InParanoid" id="A0A0U5CQ96"/>
<dbReference type="InterPro" id="IPR025197">
    <property type="entry name" value="DUF4116"/>
</dbReference>
<evidence type="ECO:0000313" key="3">
    <source>
        <dbReference type="Proteomes" id="UP000069902"/>
    </source>
</evidence>
<proteinExistence type="predicted"/>
<evidence type="ECO:0000313" key="2">
    <source>
        <dbReference type="EMBL" id="CUI17020.1"/>
    </source>
</evidence>
<evidence type="ECO:0000259" key="1">
    <source>
        <dbReference type="Pfam" id="PF13475"/>
    </source>
</evidence>
<feature type="domain" description="DUF4116" evidence="1">
    <location>
        <begin position="529"/>
        <end position="572"/>
    </location>
</feature>
<feature type="domain" description="DUF4116" evidence="1">
    <location>
        <begin position="350"/>
        <end position="396"/>
    </location>
</feature>
<dbReference type="RefSeq" id="WP_059061175.1">
    <property type="nucleotide sequence ID" value="NZ_LN879502.1"/>
</dbReference>
<dbReference type="KEGG" id="pnl:PNK_1407"/>
<accession>A0A0U5CQ96</accession>
<keyword evidence="3" id="KW-1185">Reference proteome</keyword>
<feature type="domain" description="DUF4116" evidence="1">
    <location>
        <begin position="257"/>
        <end position="298"/>
    </location>
</feature>
<dbReference type="Proteomes" id="UP000069902">
    <property type="component" value="Chromosome cPNK"/>
</dbReference>
<reference evidence="3" key="1">
    <citation type="submission" date="2015-09" db="EMBL/GenBank/DDBJ databases">
        <authorList>
            <person name="Bertelli C."/>
        </authorList>
    </citation>
    <scope>NUCLEOTIDE SEQUENCE [LARGE SCALE GENOMIC DNA]</scope>
    <source>
        <strain evidence="3">KNic</strain>
    </source>
</reference>
<dbReference type="AlphaFoldDB" id="A0A0U5CQ96"/>
<dbReference type="PATRIC" id="fig|389348.3.peg.1574"/>
<feature type="domain" description="DUF4116" evidence="1">
    <location>
        <begin position="401"/>
        <end position="446"/>
    </location>
</feature>
<name>A0A0U5CQ96_9BACT</name>
<gene>
    <name evidence="2" type="ORF">PNK_1407</name>
</gene>
<feature type="domain" description="DUF4116" evidence="1">
    <location>
        <begin position="300"/>
        <end position="344"/>
    </location>
</feature>
<protein>
    <recommendedName>
        <fullName evidence="1">DUF4116 domain-containing protein</fullName>
    </recommendedName>
</protein>
<feature type="domain" description="DUF4116" evidence="1">
    <location>
        <begin position="451"/>
        <end position="497"/>
    </location>
</feature>
<dbReference type="EMBL" id="LN879502">
    <property type="protein sequence ID" value="CUI17020.1"/>
    <property type="molecule type" value="Genomic_DNA"/>
</dbReference>